<dbReference type="Gene3D" id="3.40.50.720">
    <property type="entry name" value="NAD(P)-binding Rossmann-like Domain"/>
    <property type="match status" value="1"/>
</dbReference>
<dbReference type="FunFam" id="3.40.50.720:FF:000173">
    <property type="entry name" value="3-oxoacyl-[acyl-carrier protein] reductase"/>
    <property type="match status" value="1"/>
</dbReference>
<dbReference type="STRING" id="52560.SAMN04488082_11139"/>
<evidence type="ECO:0000256" key="2">
    <source>
        <dbReference type="ARBA" id="ARBA00023002"/>
    </source>
</evidence>
<dbReference type="EMBL" id="FORX01000011">
    <property type="protein sequence ID" value="SFJ98556.1"/>
    <property type="molecule type" value="Genomic_DNA"/>
</dbReference>
<protein>
    <submittedName>
        <fullName evidence="3">3-oxoacyl-[acyl-carrier protein] reductase</fullName>
    </submittedName>
</protein>
<dbReference type="NCBIfam" id="NF009466">
    <property type="entry name" value="PRK12826.1-2"/>
    <property type="match status" value="1"/>
</dbReference>
<sequence length="242" mass="26200">MNPQGISLVTGASKGIGEAVAIRLAEAGFDIWLNYLSDHENARRIQGQIEELGKKCTLVPFDVSDFKECQKTLTPLLEKDTPFSIVNNAGITKDSLLIWMDEDDWNKVINVHLSGFFNITRTVLPFMLRKRKGRIINISSTSGETGVAGQVNYSAAKSGLIGATRSLAVEVAKRNILVNAVSPGFIDTDMLKELPIEEVSKKIPLGRIGTAQEVAEVVAFLCSPGSSYITGQVISVNGGIYT</sequence>
<dbReference type="InterPro" id="IPR002347">
    <property type="entry name" value="SDR_fam"/>
</dbReference>
<dbReference type="CDD" id="cd05333">
    <property type="entry name" value="BKR_SDR_c"/>
    <property type="match status" value="1"/>
</dbReference>
<evidence type="ECO:0000313" key="3">
    <source>
        <dbReference type="EMBL" id="SFJ98556.1"/>
    </source>
</evidence>
<keyword evidence="2" id="KW-0560">Oxidoreductase</keyword>
<comment type="similarity">
    <text evidence="1">Belongs to the short-chain dehydrogenases/reductases (SDR) family.</text>
</comment>
<dbReference type="PRINTS" id="PR00081">
    <property type="entry name" value="GDHRDH"/>
</dbReference>
<evidence type="ECO:0000256" key="1">
    <source>
        <dbReference type="ARBA" id="ARBA00006484"/>
    </source>
</evidence>
<dbReference type="OrthoDB" id="9804774at2"/>
<dbReference type="SUPFAM" id="SSF51735">
    <property type="entry name" value="NAD(P)-binding Rossmann-fold domains"/>
    <property type="match status" value="1"/>
</dbReference>
<dbReference type="PANTHER" id="PTHR42879">
    <property type="entry name" value="3-OXOACYL-(ACYL-CARRIER-PROTEIN) REDUCTASE"/>
    <property type="match status" value="1"/>
</dbReference>
<dbReference type="PRINTS" id="PR00080">
    <property type="entry name" value="SDRFAMILY"/>
</dbReference>
<dbReference type="Proteomes" id="UP000198635">
    <property type="component" value="Unassembled WGS sequence"/>
</dbReference>
<dbReference type="PANTHER" id="PTHR42879:SF2">
    <property type="entry name" value="3-OXOACYL-[ACYL-CARRIER-PROTEIN] REDUCTASE FABG"/>
    <property type="match status" value="1"/>
</dbReference>
<evidence type="ECO:0000313" key="4">
    <source>
        <dbReference type="Proteomes" id="UP000198635"/>
    </source>
</evidence>
<organism evidence="3 4">
    <name type="scientific">Desulfomicrobium apsheronum</name>
    <dbReference type="NCBI Taxonomy" id="52560"/>
    <lineage>
        <taxon>Bacteria</taxon>
        <taxon>Pseudomonadati</taxon>
        <taxon>Thermodesulfobacteriota</taxon>
        <taxon>Desulfovibrionia</taxon>
        <taxon>Desulfovibrionales</taxon>
        <taxon>Desulfomicrobiaceae</taxon>
        <taxon>Desulfomicrobium</taxon>
    </lineage>
</organism>
<dbReference type="InterPro" id="IPR036291">
    <property type="entry name" value="NAD(P)-bd_dom_sf"/>
</dbReference>
<proteinExistence type="inferred from homology"/>
<name>A0A1I3VWD2_9BACT</name>
<dbReference type="NCBIfam" id="NF004200">
    <property type="entry name" value="PRK05653.1-5"/>
    <property type="match status" value="1"/>
</dbReference>
<dbReference type="Pfam" id="PF13561">
    <property type="entry name" value="adh_short_C2"/>
    <property type="match status" value="1"/>
</dbReference>
<accession>A0A1I3VWD2</accession>
<keyword evidence="4" id="KW-1185">Reference proteome</keyword>
<reference evidence="4" key="1">
    <citation type="submission" date="2016-10" db="EMBL/GenBank/DDBJ databases">
        <authorList>
            <person name="Varghese N."/>
            <person name="Submissions S."/>
        </authorList>
    </citation>
    <scope>NUCLEOTIDE SEQUENCE [LARGE SCALE GENOMIC DNA]</scope>
    <source>
        <strain evidence="4">DSM 5918</strain>
    </source>
</reference>
<dbReference type="InterPro" id="IPR050259">
    <property type="entry name" value="SDR"/>
</dbReference>
<gene>
    <name evidence="3" type="ORF">SAMN04488082_11139</name>
</gene>
<dbReference type="AlphaFoldDB" id="A0A1I3VWD2"/>
<dbReference type="GO" id="GO:0016491">
    <property type="term" value="F:oxidoreductase activity"/>
    <property type="evidence" value="ECO:0007669"/>
    <property type="project" value="UniProtKB-KW"/>
</dbReference>
<dbReference type="RefSeq" id="WP_092375543.1">
    <property type="nucleotide sequence ID" value="NZ_FORX01000011.1"/>
</dbReference>